<organism evidence="2 3">
    <name type="scientific">Nakaseomyces bracarensis</name>
    <dbReference type="NCBI Taxonomy" id="273131"/>
    <lineage>
        <taxon>Eukaryota</taxon>
        <taxon>Fungi</taxon>
        <taxon>Dikarya</taxon>
        <taxon>Ascomycota</taxon>
        <taxon>Saccharomycotina</taxon>
        <taxon>Saccharomycetes</taxon>
        <taxon>Saccharomycetales</taxon>
        <taxon>Saccharomycetaceae</taxon>
        <taxon>Nakaseomyces</taxon>
    </lineage>
</organism>
<sequence>MDTKRQQTQVGSTTQEQYECQNRLSTVGMRIRQKIDQGYSYTGGNVSSIVEQVPVRDVASTIVPQFRTQVLFEQQRVPMNKPAPMLVNERTESSNLDGFEEEMLSNGKRRMF</sequence>
<name>A0ABR4NSX2_9SACH</name>
<reference evidence="2 3" key="1">
    <citation type="submission" date="2024-05" db="EMBL/GenBank/DDBJ databases">
        <title>Long read based assembly of the Candida bracarensis genome reveals expanded adhesin content.</title>
        <authorList>
            <person name="Marcet-Houben M."/>
            <person name="Ksiezopolska E."/>
            <person name="Gabaldon T."/>
        </authorList>
    </citation>
    <scope>NUCLEOTIDE SEQUENCE [LARGE SCALE GENOMIC DNA]</scope>
    <source>
        <strain evidence="2 3">CBM6</strain>
    </source>
</reference>
<evidence type="ECO:0000313" key="2">
    <source>
        <dbReference type="EMBL" id="KAL3231506.1"/>
    </source>
</evidence>
<keyword evidence="3" id="KW-1185">Reference proteome</keyword>
<gene>
    <name evidence="2" type="ORF">RNJ44_00541</name>
</gene>
<comment type="caution">
    <text evidence="2">The sequence shown here is derived from an EMBL/GenBank/DDBJ whole genome shotgun (WGS) entry which is preliminary data.</text>
</comment>
<feature type="region of interest" description="Disordered" evidence="1">
    <location>
        <begin position="82"/>
        <end position="112"/>
    </location>
</feature>
<proteinExistence type="predicted"/>
<accession>A0ABR4NSX2</accession>
<dbReference type="EMBL" id="JBEVYD010000007">
    <property type="protein sequence ID" value="KAL3231506.1"/>
    <property type="molecule type" value="Genomic_DNA"/>
</dbReference>
<evidence type="ECO:0000313" key="3">
    <source>
        <dbReference type="Proteomes" id="UP001623330"/>
    </source>
</evidence>
<protein>
    <submittedName>
        <fullName evidence="2">Damage-regulated import facilitator 1</fullName>
    </submittedName>
</protein>
<dbReference type="Proteomes" id="UP001623330">
    <property type="component" value="Unassembled WGS sequence"/>
</dbReference>
<evidence type="ECO:0000256" key="1">
    <source>
        <dbReference type="SAM" id="MobiDB-lite"/>
    </source>
</evidence>